<proteinExistence type="predicted"/>
<gene>
    <name evidence="1" type="ORF">AVEN_10034_1</name>
</gene>
<name>A0A4Y2NPJ5_ARAVE</name>
<keyword evidence="2" id="KW-1185">Reference proteome</keyword>
<organism evidence="1 2">
    <name type="scientific">Araneus ventricosus</name>
    <name type="common">Orbweaver spider</name>
    <name type="synonym">Epeira ventricosa</name>
    <dbReference type="NCBI Taxonomy" id="182803"/>
    <lineage>
        <taxon>Eukaryota</taxon>
        <taxon>Metazoa</taxon>
        <taxon>Ecdysozoa</taxon>
        <taxon>Arthropoda</taxon>
        <taxon>Chelicerata</taxon>
        <taxon>Arachnida</taxon>
        <taxon>Araneae</taxon>
        <taxon>Araneomorphae</taxon>
        <taxon>Entelegynae</taxon>
        <taxon>Araneoidea</taxon>
        <taxon>Araneidae</taxon>
        <taxon>Araneus</taxon>
    </lineage>
</organism>
<comment type="caution">
    <text evidence="1">The sequence shown here is derived from an EMBL/GenBank/DDBJ whole genome shotgun (WGS) entry which is preliminary data.</text>
</comment>
<sequence>MERVKKLHPDFDESPHLRRPFSLVQLCEHYVLKQHEGYSGWNRGQMMTMSPDFYSITAGMHLTLEVRFNAHQAQIHGGSLVVSDFKPGILRFQNRNLITRPPPFLPDLGMQFKQHFIEDLAAGAVAQSY</sequence>
<evidence type="ECO:0000313" key="2">
    <source>
        <dbReference type="Proteomes" id="UP000499080"/>
    </source>
</evidence>
<dbReference type="Proteomes" id="UP000499080">
    <property type="component" value="Unassembled WGS sequence"/>
</dbReference>
<dbReference type="AlphaFoldDB" id="A0A4Y2NPJ5"/>
<evidence type="ECO:0000313" key="1">
    <source>
        <dbReference type="EMBL" id="GBN41445.1"/>
    </source>
</evidence>
<dbReference type="EMBL" id="BGPR01129174">
    <property type="protein sequence ID" value="GBN41445.1"/>
    <property type="molecule type" value="Genomic_DNA"/>
</dbReference>
<accession>A0A4Y2NPJ5</accession>
<protein>
    <submittedName>
        <fullName evidence="1">Uncharacterized protein</fullName>
    </submittedName>
</protein>
<reference evidence="1 2" key="1">
    <citation type="journal article" date="2019" name="Sci. Rep.">
        <title>Orb-weaving spider Araneus ventricosus genome elucidates the spidroin gene catalogue.</title>
        <authorList>
            <person name="Kono N."/>
            <person name="Nakamura H."/>
            <person name="Ohtoshi R."/>
            <person name="Moran D.A.P."/>
            <person name="Shinohara A."/>
            <person name="Yoshida Y."/>
            <person name="Fujiwara M."/>
            <person name="Mori M."/>
            <person name="Tomita M."/>
            <person name="Arakawa K."/>
        </authorList>
    </citation>
    <scope>NUCLEOTIDE SEQUENCE [LARGE SCALE GENOMIC DNA]</scope>
</reference>